<protein>
    <submittedName>
        <fullName evidence="1">Uncharacterized protein</fullName>
    </submittedName>
</protein>
<dbReference type="AlphaFoldDB" id="A0A2T3ZEV3"/>
<dbReference type="Proteomes" id="UP000240493">
    <property type="component" value="Unassembled WGS sequence"/>
</dbReference>
<organism evidence="1 2">
    <name type="scientific">Trichoderma asperellum (strain ATCC 204424 / CBS 433.97 / NBRC 101777)</name>
    <dbReference type="NCBI Taxonomy" id="1042311"/>
    <lineage>
        <taxon>Eukaryota</taxon>
        <taxon>Fungi</taxon>
        <taxon>Dikarya</taxon>
        <taxon>Ascomycota</taxon>
        <taxon>Pezizomycotina</taxon>
        <taxon>Sordariomycetes</taxon>
        <taxon>Hypocreomycetidae</taxon>
        <taxon>Hypocreales</taxon>
        <taxon>Hypocreaceae</taxon>
        <taxon>Trichoderma</taxon>
    </lineage>
</organism>
<accession>A0A2T3ZEV3</accession>
<sequence length="203" mass="21315">MGMVVLRASPQDGAQSRIVRNSVRRAILVGRAGVAPSIGDAQLDIEPHICAPSSPGPPDAAVDYAQRMHVPARASGSLILLLLRRRHPSLPVLCCTARQASTGSISCLLASPCSGIQLPSPSQPVLSARGRHGVPAGFRGPGRICKLRCTRANHGVRRPASSPQRAKFVLLQPAILVHAMYKQERGLGLGLSAAAELELPVGD</sequence>
<gene>
    <name evidence="1" type="ORF">M441DRAFT_370305</name>
</gene>
<reference evidence="1 2" key="1">
    <citation type="submission" date="2016-07" db="EMBL/GenBank/DDBJ databases">
        <title>Multiple horizontal gene transfer events from other fungi enriched the ability of initially mycotrophic Trichoderma (Ascomycota) to feed on dead plant biomass.</title>
        <authorList>
            <consortium name="DOE Joint Genome Institute"/>
            <person name="Aerts A."/>
            <person name="Atanasova L."/>
            <person name="Chenthamara K."/>
            <person name="Zhang J."/>
            <person name="Grujic M."/>
            <person name="Henrissat B."/>
            <person name="Kuo A."/>
            <person name="Salamov A."/>
            <person name="Lipzen A."/>
            <person name="Labutti K."/>
            <person name="Barry K."/>
            <person name="Miao Y."/>
            <person name="Rahimi M.J."/>
            <person name="Shen Q."/>
            <person name="Grigoriev I.V."/>
            <person name="Kubicek C.P."/>
            <person name="Druzhinina I.S."/>
        </authorList>
    </citation>
    <scope>NUCLEOTIDE SEQUENCE [LARGE SCALE GENOMIC DNA]</scope>
    <source>
        <strain evidence="1 2">CBS 433.97</strain>
    </source>
</reference>
<evidence type="ECO:0000313" key="2">
    <source>
        <dbReference type="Proteomes" id="UP000240493"/>
    </source>
</evidence>
<name>A0A2T3ZEV3_TRIA4</name>
<proteinExistence type="predicted"/>
<dbReference type="EMBL" id="KZ679259">
    <property type="protein sequence ID" value="PTB43320.1"/>
    <property type="molecule type" value="Genomic_DNA"/>
</dbReference>
<keyword evidence="2" id="KW-1185">Reference proteome</keyword>
<evidence type="ECO:0000313" key="1">
    <source>
        <dbReference type="EMBL" id="PTB43320.1"/>
    </source>
</evidence>